<evidence type="ECO:0000313" key="2">
    <source>
        <dbReference type="Proteomes" id="UP001186974"/>
    </source>
</evidence>
<proteinExistence type="predicted"/>
<dbReference type="Proteomes" id="UP001186974">
    <property type="component" value="Unassembled WGS sequence"/>
</dbReference>
<organism evidence="1 2">
    <name type="scientific">Coniosporium uncinatum</name>
    <dbReference type="NCBI Taxonomy" id="93489"/>
    <lineage>
        <taxon>Eukaryota</taxon>
        <taxon>Fungi</taxon>
        <taxon>Dikarya</taxon>
        <taxon>Ascomycota</taxon>
        <taxon>Pezizomycotina</taxon>
        <taxon>Dothideomycetes</taxon>
        <taxon>Dothideomycetes incertae sedis</taxon>
        <taxon>Coniosporium</taxon>
    </lineage>
</organism>
<name>A0ACC3DQ25_9PEZI</name>
<feature type="non-terminal residue" evidence="1">
    <location>
        <position position="165"/>
    </location>
</feature>
<comment type="caution">
    <text evidence="1">The sequence shown here is derived from an EMBL/GenBank/DDBJ whole genome shotgun (WGS) entry which is preliminary data.</text>
</comment>
<reference evidence="1" key="1">
    <citation type="submission" date="2024-09" db="EMBL/GenBank/DDBJ databases">
        <title>Black Yeasts Isolated from many extreme environments.</title>
        <authorList>
            <person name="Coleine C."/>
            <person name="Stajich J.E."/>
            <person name="Selbmann L."/>
        </authorList>
    </citation>
    <scope>NUCLEOTIDE SEQUENCE</scope>
    <source>
        <strain evidence="1">CCFEE 5737</strain>
    </source>
</reference>
<sequence>MREAFEGHSLSSLLFVPTISAQNDSRPNSTTGTDAGLLPFLFEPLPLGAIKPLGWLKSQLELSASGLAGHEHNFYRFVKDSPWLGGSEEYSKLNEAFPYWFNGLVPLAYQLDDERLKSQIYESVAHVIGAQFEDGWIGPEEDPAARNFWGRMPFLLGCVQLLEAD</sequence>
<evidence type="ECO:0000313" key="1">
    <source>
        <dbReference type="EMBL" id="KAK3078722.1"/>
    </source>
</evidence>
<protein>
    <submittedName>
        <fullName evidence="1">Uncharacterized protein</fullName>
    </submittedName>
</protein>
<gene>
    <name evidence="1" type="ORF">LTS18_006793</name>
</gene>
<keyword evidence="2" id="KW-1185">Reference proteome</keyword>
<accession>A0ACC3DQ25</accession>
<dbReference type="EMBL" id="JAWDJW010001665">
    <property type="protein sequence ID" value="KAK3078722.1"/>
    <property type="molecule type" value="Genomic_DNA"/>
</dbReference>